<dbReference type="GO" id="GO:0016616">
    <property type="term" value="F:oxidoreductase activity, acting on the CH-OH group of donors, NAD or NADP as acceptor"/>
    <property type="evidence" value="ECO:0007669"/>
    <property type="project" value="TreeGrafter"/>
</dbReference>
<evidence type="ECO:0000259" key="3">
    <source>
        <dbReference type="Pfam" id="PF01370"/>
    </source>
</evidence>
<keyword evidence="1" id="KW-0560">Oxidoreductase</keyword>
<protein>
    <recommendedName>
        <fullName evidence="3">NAD-dependent epimerase/dehydratase domain-containing protein</fullName>
    </recommendedName>
</protein>
<gene>
    <name evidence="4" type="ORF">GGX14DRAFT_409254</name>
</gene>
<proteinExistence type="inferred from homology"/>
<organism evidence="4 5">
    <name type="scientific">Mycena pura</name>
    <dbReference type="NCBI Taxonomy" id="153505"/>
    <lineage>
        <taxon>Eukaryota</taxon>
        <taxon>Fungi</taxon>
        <taxon>Dikarya</taxon>
        <taxon>Basidiomycota</taxon>
        <taxon>Agaricomycotina</taxon>
        <taxon>Agaricomycetes</taxon>
        <taxon>Agaricomycetidae</taxon>
        <taxon>Agaricales</taxon>
        <taxon>Marasmiineae</taxon>
        <taxon>Mycenaceae</taxon>
        <taxon>Mycena</taxon>
    </lineage>
</organism>
<dbReference type="InterPro" id="IPR050425">
    <property type="entry name" value="NAD(P)_dehydrat-like"/>
</dbReference>
<dbReference type="InterPro" id="IPR001509">
    <property type="entry name" value="Epimerase_deHydtase"/>
</dbReference>
<comment type="caution">
    <text evidence="4">The sequence shown here is derived from an EMBL/GenBank/DDBJ whole genome shotgun (WGS) entry which is preliminary data.</text>
</comment>
<sequence>MQDGAFDEAVKGVDAIEHIASPCHFHADDPAELLEPAIRGTVGILESARKYGTAVKRVVVTSSCAAVMTVSDQPQFLSEVEEKGRAASAEAKYNTSKILAERAAWDFVAKHGDADATDTGVDTPVTTTNTFSNEFSLSTEPE</sequence>
<accession>A0AAD6URE6</accession>
<dbReference type="Proteomes" id="UP001219525">
    <property type="component" value="Unassembled WGS sequence"/>
</dbReference>
<dbReference type="PANTHER" id="PTHR10366:SF564">
    <property type="entry name" value="STEROL-4-ALPHA-CARBOXYLATE 3-DEHYDROGENASE, DECARBOXYLATING"/>
    <property type="match status" value="1"/>
</dbReference>
<name>A0AAD6URE6_9AGAR</name>
<dbReference type="Gene3D" id="3.40.50.720">
    <property type="entry name" value="NAD(P)-binding Rossmann-like Domain"/>
    <property type="match status" value="1"/>
</dbReference>
<dbReference type="EMBL" id="JARJCW010000208">
    <property type="protein sequence ID" value="KAJ7186271.1"/>
    <property type="molecule type" value="Genomic_DNA"/>
</dbReference>
<evidence type="ECO:0000256" key="2">
    <source>
        <dbReference type="ARBA" id="ARBA00023445"/>
    </source>
</evidence>
<feature type="domain" description="NAD-dependent epimerase/dehydratase" evidence="3">
    <location>
        <begin position="5"/>
        <end position="112"/>
    </location>
</feature>
<keyword evidence="5" id="KW-1185">Reference proteome</keyword>
<dbReference type="SUPFAM" id="SSF51735">
    <property type="entry name" value="NAD(P)-binding Rossmann-fold domains"/>
    <property type="match status" value="1"/>
</dbReference>
<evidence type="ECO:0000313" key="4">
    <source>
        <dbReference type="EMBL" id="KAJ7186271.1"/>
    </source>
</evidence>
<reference evidence="4" key="1">
    <citation type="submission" date="2023-03" db="EMBL/GenBank/DDBJ databases">
        <title>Massive genome expansion in bonnet fungi (Mycena s.s.) driven by repeated elements and novel gene families across ecological guilds.</title>
        <authorList>
            <consortium name="Lawrence Berkeley National Laboratory"/>
            <person name="Harder C.B."/>
            <person name="Miyauchi S."/>
            <person name="Viragh M."/>
            <person name="Kuo A."/>
            <person name="Thoen E."/>
            <person name="Andreopoulos B."/>
            <person name="Lu D."/>
            <person name="Skrede I."/>
            <person name="Drula E."/>
            <person name="Henrissat B."/>
            <person name="Morin E."/>
            <person name="Kohler A."/>
            <person name="Barry K."/>
            <person name="LaButti K."/>
            <person name="Morin E."/>
            <person name="Salamov A."/>
            <person name="Lipzen A."/>
            <person name="Mereny Z."/>
            <person name="Hegedus B."/>
            <person name="Baldrian P."/>
            <person name="Stursova M."/>
            <person name="Weitz H."/>
            <person name="Taylor A."/>
            <person name="Grigoriev I.V."/>
            <person name="Nagy L.G."/>
            <person name="Martin F."/>
            <person name="Kauserud H."/>
        </authorList>
    </citation>
    <scope>NUCLEOTIDE SEQUENCE</scope>
    <source>
        <strain evidence="4">9144</strain>
    </source>
</reference>
<comment type="similarity">
    <text evidence="2">Belongs to the NAD(P)-dependent epimerase/dehydratase family. Dihydroflavonol-4-reductase subfamily.</text>
</comment>
<dbReference type="InterPro" id="IPR036291">
    <property type="entry name" value="NAD(P)-bd_dom_sf"/>
</dbReference>
<dbReference type="Pfam" id="PF01370">
    <property type="entry name" value="Epimerase"/>
    <property type="match status" value="1"/>
</dbReference>
<evidence type="ECO:0000313" key="5">
    <source>
        <dbReference type="Proteomes" id="UP001219525"/>
    </source>
</evidence>
<evidence type="ECO:0000256" key="1">
    <source>
        <dbReference type="ARBA" id="ARBA00023002"/>
    </source>
</evidence>
<dbReference type="AlphaFoldDB" id="A0AAD6URE6"/>
<dbReference type="PANTHER" id="PTHR10366">
    <property type="entry name" value="NAD DEPENDENT EPIMERASE/DEHYDRATASE"/>
    <property type="match status" value="1"/>
</dbReference>